<dbReference type="InterPro" id="IPR000572">
    <property type="entry name" value="OxRdtase_Mopterin-bd_dom"/>
</dbReference>
<feature type="domain" description="Oxidoreductase molybdopterin-binding" evidence="1">
    <location>
        <begin position="55"/>
        <end position="125"/>
    </location>
</feature>
<protein>
    <recommendedName>
        <fullName evidence="1">Oxidoreductase molybdopterin-binding domain-containing protein</fullName>
    </recommendedName>
</protein>
<proteinExistence type="predicted"/>
<keyword evidence="2" id="KW-0614">Plasmid</keyword>
<dbReference type="HOGENOM" id="CLU_110165_3_0_5"/>
<dbReference type="AlphaFoldDB" id="S5Z2P3"/>
<keyword evidence="3" id="KW-1185">Reference proteome</keyword>
<name>S5Z2P3_PARAH</name>
<dbReference type="EMBL" id="CP006655">
    <property type="protein sequence ID" value="AGT11671.1"/>
    <property type="molecule type" value="Genomic_DNA"/>
</dbReference>
<gene>
    <name evidence="2" type="ORF">JCM7686_pAMI8p172</name>
</gene>
<evidence type="ECO:0000259" key="1">
    <source>
        <dbReference type="Pfam" id="PF00174"/>
    </source>
</evidence>
<evidence type="ECO:0000313" key="2">
    <source>
        <dbReference type="EMBL" id="AGT11671.1"/>
    </source>
</evidence>
<dbReference type="Gene3D" id="3.90.420.10">
    <property type="entry name" value="Oxidoreductase, molybdopterin-binding domain"/>
    <property type="match status" value="1"/>
</dbReference>
<sequence length="151" mass="17285">MAAALLMSPVLASPSQAQDIYYELDGGVVSGGLYADAIMELPVHELFTNTAVTEGVQHFEGPLMRDVLGELRREEGELVILGALNGYEIEVPMEDFHRFDVVLAHSMNGERLSPRDKGPYWIVYPRDQHQELQDIRYDTRWVWQLNRIEIR</sequence>
<accession>S5Z2P3</accession>
<dbReference type="Proteomes" id="UP000015480">
    <property type="component" value="Plasmid pAMI8"/>
</dbReference>
<geneLocation type="plasmid" evidence="2 3">
    <name>pAMI8</name>
</geneLocation>
<dbReference type="SUPFAM" id="SSF56524">
    <property type="entry name" value="Oxidoreductase molybdopterin-binding domain"/>
    <property type="match status" value="1"/>
</dbReference>
<organism evidence="2 3">
    <name type="scientific">Paracoccus aminophilus JCM 7686</name>
    <dbReference type="NCBI Taxonomy" id="1367847"/>
    <lineage>
        <taxon>Bacteria</taxon>
        <taxon>Pseudomonadati</taxon>
        <taxon>Pseudomonadota</taxon>
        <taxon>Alphaproteobacteria</taxon>
        <taxon>Rhodobacterales</taxon>
        <taxon>Paracoccaceae</taxon>
        <taxon>Paracoccus</taxon>
    </lineage>
</organism>
<dbReference type="Pfam" id="PF00174">
    <property type="entry name" value="Oxidored_molyb"/>
    <property type="match status" value="1"/>
</dbReference>
<dbReference type="PATRIC" id="fig|1367847.3.peg.4650"/>
<evidence type="ECO:0000313" key="3">
    <source>
        <dbReference type="Proteomes" id="UP000015480"/>
    </source>
</evidence>
<dbReference type="KEGG" id="pami:JCM7686_pAMI8p172"/>
<reference evidence="2 3" key="1">
    <citation type="journal article" date="2014" name="BMC Genomics">
        <title>Architecture and functions of a multipartite genome of the methylotrophic bacterium Paracoccus aminophilus JCM 7686, containing primary and secondary chromids.</title>
        <authorList>
            <person name="Dziewit L."/>
            <person name="Czarnecki J."/>
            <person name="Wibberg D."/>
            <person name="Radlinska M."/>
            <person name="Mrozek P."/>
            <person name="Szymczak M."/>
            <person name="Schluter A."/>
            <person name="Puhler A."/>
            <person name="Bartosik D."/>
        </authorList>
    </citation>
    <scope>NUCLEOTIDE SEQUENCE [LARGE SCALE GENOMIC DNA]</scope>
    <source>
        <strain evidence="2">JCM 7686</strain>
        <plasmid evidence="3">Plasmid pAMI8</plasmid>
    </source>
</reference>
<dbReference type="InterPro" id="IPR036374">
    <property type="entry name" value="OxRdtase_Mopterin-bd_sf"/>
</dbReference>